<dbReference type="RefSeq" id="WP_135111870.1">
    <property type="nucleotide sequence ID" value="NZ_SRHY01000084.1"/>
</dbReference>
<dbReference type="EMBL" id="SRHY01000084">
    <property type="protein sequence ID" value="TFJ90258.1"/>
    <property type="molecule type" value="Genomic_DNA"/>
</dbReference>
<protein>
    <recommendedName>
        <fullName evidence="3">Glycerol-3-phosphate cytidylyltransferase</fullName>
        <ecNumber evidence="3">2.7.7.39</ecNumber>
    </recommendedName>
</protein>
<dbReference type="Pfam" id="PF01467">
    <property type="entry name" value="CTP_transf_like"/>
    <property type="match status" value="1"/>
</dbReference>
<dbReference type="InterPro" id="IPR006409">
    <property type="entry name" value="G3P_cytidylTrfase"/>
</dbReference>
<dbReference type="GO" id="GO:0005737">
    <property type="term" value="C:cytoplasm"/>
    <property type="evidence" value="ECO:0007669"/>
    <property type="project" value="InterPro"/>
</dbReference>
<dbReference type="InterPro" id="IPR004821">
    <property type="entry name" value="Cyt_trans-like"/>
</dbReference>
<dbReference type="GO" id="GO:0019350">
    <property type="term" value="P:teichoic acid biosynthetic process"/>
    <property type="evidence" value="ECO:0007669"/>
    <property type="project" value="InterPro"/>
</dbReference>
<organism evidence="5 6">
    <name type="scientific">Lentibacillus salicampi</name>
    <dbReference type="NCBI Taxonomy" id="175306"/>
    <lineage>
        <taxon>Bacteria</taxon>
        <taxon>Bacillati</taxon>
        <taxon>Bacillota</taxon>
        <taxon>Bacilli</taxon>
        <taxon>Bacillales</taxon>
        <taxon>Bacillaceae</taxon>
        <taxon>Lentibacillus</taxon>
    </lineage>
</organism>
<dbReference type="InterPro" id="IPR014729">
    <property type="entry name" value="Rossmann-like_a/b/a_fold"/>
</dbReference>
<dbReference type="GO" id="GO:0047348">
    <property type="term" value="F:glycerol-3-phosphate cytidylyltransferase activity"/>
    <property type="evidence" value="ECO:0007669"/>
    <property type="project" value="UniProtKB-UniRule"/>
</dbReference>
<dbReference type="Proteomes" id="UP000298484">
    <property type="component" value="Unassembled WGS sequence"/>
</dbReference>
<keyword evidence="2 5" id="KW-0548">Nucleotidyltransferase</keyword>
<dbReference type="InterPro" id="IPR050385">
    <property type="entry name" value="Archaeal_FAD_synthase"/>
</dbReference>
<feature type="domain" description="Cytidyltransferase-like" evidence="4">
    <location>
        <begin position="5"/>
        <end position="124"/>
    </location>
</feature>
<dbReference type="OrthoDB" id="9802794at2"/>
<gene>
    <name evidence="5" type="primary">tagD</name>
    <name evidence="5" type="ORF">E4U82_19300</name>
</gene>
<keyword evidence="6" id="KW-1185">Reference proteome</keyword>
<proteinExistence type="predicted"/>
<name>A0A4Y9A687_9BACI</name>
<dbReference type="NCBIfam" id="TIGR00125">
    <property type="entry name" value="cyt_tran_rel"/>
    <property type="match status" value="1"/>
</dbReference>
<evidence type="ECO:0000256" key="2">
    <source>
        <dbReference type="ARBA" id="ARBA00022695"/>
    </source>
</evidence>
<sequence>MKKIITYGTFDLLHPGHINLLRRAKEIGDFLIVGVSTDDFNHKKNKDAYHPFDSRKVIVEAIKYVDKVIPETNWNQKVDDIIKYDIDLFVIGDDWKGKFNFLERYCDVIYLPRTDGISSSKIKKDRF</sequence>
<comment type="caution">
    <text evidence="5">The sequence shown here is derived from an EMBL/GenBank/DDBJ whole genome shotgun (WGS) entry which is preliminary data.</text>
</comment>
<dbReference type="GO" id="GO:0046872">
    <property type="term" value="F:metal ion binding"/>
    <property type="evidence" value="ECO:0007669"/>
    <property type="project" value="InterPro"/>
</dbReference>
<keyword evidence="1 5" id="KW-0808">Transferase</keyword>
<dbReference type="SUPFAM" id="SSF52374">
    <property type="entry name" value="Nucleotidylyl transferase"/>
    <property type="match status" value="1"/>
</dbReference>
<evidence type="ECO:0000256" key="1">
    <source>
        <dbReference type="ARBA" id="ARBA00022679"/>
    </source>
</evidence>
<accession>A0A4Y9A687</accession>
<dbReference type="Gene3D" id="3.40.50.620">
    <property type="entry name" value="HUPs"/>
    <property type="match status" value="1"/>
</dbReference>
<dbReference type="NCBIfam" id="TIGR01518">
    <property type="entry name" value="g3p_cytidyltrns"/>
    <property type="match status" value="1"/>
</dbReference>
<dbReference type="EC" id="2.7.7.39" evidence="3"/>
<evidence type="ECO:0000313" key="6">
    <source>
        <dbReference type="Proteomes" id="UP000298484"/>
    </source>
</evidence>
<evidence type="ECO:0000313" key="5">
    <source>
        <dbReference type="EMBL" id="TFJ90258.1"/>
    </source>
</evidence>
<dbReference type="AlphaFoldDB" id="A0A4Y9A687"/>
<evidence type="ECO:0000256" key="3">
    <source>
        <dbReference type="NCBIfam" id="TIGR01518"/>
    </source>
</evidence>
<reference evidence="5 6" key="1">
    <citation type="submission" date="2019-03" db="EMBL/GenBank/DDBJ databases">
        <title>Genome sequence of Lentibacillus salicampi ATCC BAA-719.</title>
        <authorList>
            <person name="Maclea K.S."/>
            <person name="Simoes Junior M."/>
        </authorList>
    </citation>
    <scope>NUCLEOTIDE SEQUENCE [LARGE SCALE GENOMIC DNA]</scope>
    <source>
        <strain evidence="5 6">ATCC BAA-719</strain>
    </source>
</reference>
<evidence type="ECO:0000259" key="4">
    <source>
        <dbReference type="Pfam" id="PF01467"/>
    </source>
</evidence>
<dbReference type="PANTHER" id="PTHR43793:SF1">
    <property type="entry name" value="FAD SYNTHASE"/>
    <property type="match status" value="1"/>
</dbReference>
<dbReference type="PANTHER" id="PTHR43793">
    <property type="entry name" value="FAD SYNTHASE"/>
    <property type="match status" value="1"/>
</dbReference>